<feature type="compositionally biased region" description="Polar residues" evidence="3">
    <location>
        <begin position="38"/>
        <end position="61"/>
    </location>
</feature>
<dbReference type="GeneID" id="110219779"/>
<dbReference type="SMART" id="SM00513">
    <property type="entry name" value="SAP"/>
    <property type="match status" value="1"/>
</dbReference>
<evidence type="ECO:0000256" key="3">
    <source>
        <dbReference type="SAM" id="MobiDB-lite"/>
    </source>
</evidence>
<keyword evidence="5" id="KW-1185">Reference proteome</keyword>
<dbReference type="InterPro" id="IPR036361">
    <property type="entry name" value="SAP_dom_sf"/>
</dbReference>
<feature type="compositionally biased region" description="Basic and acidic residues" evidence="3">
    <location>
        <begin position="175"/>
        <end position="188"/>
    </location>
</feature>
<organism evidence="5 6">
    <name type="scientific">Phascolarctos cinereus</name>
    <name type="common">Koala</name>
    <dbReference type="NCBI Taxonomy" id="38626"/>
    <lineage>
        <taxon>Eukaryota</taxon>
        <taxon>Metazoa</taxon>
        <taxon>Chordata</taxon>
        <taxon>Craniata</taxon>
        <taxon>Vertebrata</taxon>
        <taxon>Euteleostomi</taxon>
        <taxon>Mammalia</taxon>
        <taxon>Metatheria</taxon>
        <taxon>Diprotodontia</taxon>
        <taxon>Phascolarctidae</taxon>
        <taxon>Phascolarctos</taxon>
    </lineage>
</organism>
<dbReference type="PANTHER" id="PTHR23251:SF1">
    <property type="entry name" value="MEF2-ACTIVATING MOTIF AND SAP DOMAIN-CONTAINING TRANSCRIPTIONAL REGULATOR"/>
    <property type="match status" value="1"/>
</dbReference>
<dbReference type="CTD" id="284358"/>
<dbReference type="PROSITE" id="PS50800">
    <property type="entry name" value="SAP"/>
    <property type="match status" value="1"/>
</dbReference>
<feature type="region of interest" description="Disordered" evidence="3">
    <location>
        <begin position="26"/>
        <end position="93"/>
    </location>
</feature>
<feature type="region of interest" description="Disordered" evidence="3">
    <location>
        <begin position="119"/>
        <end position="218"/>
    </location>
</feature>
<dbReference type="Gene3D" id="1.10.720.30">
    <property type="entry name" value="SAP domain"/>
    <property type="match status" value="1"/>
</dbReference>
<dbReference type="RefSeq" id="XP_020859095.1">
    <property type="nucleotide sequence ID" value="XM_021003436.1"/>
</dbReference>
<reference evidence="6 7" key="1">
    <citation type="submission" date="2025-04" db="UniProtKB">
        <authorList>
            <consortium name="RefSeq"/>
        </authorList>
    </citation>
    <scope>IDENTIFICATION</scope>
    <source>
        <tissue evidence="6 7">Spleen</tissue>
    </source>
</reference>
<dbReference type="PANTHER" id="PTHR23251">
    <property type="entry name" value="LYSINE-RICH CEACAM1 CO-ISOLATED PROTEIN LYRIC PROTEIN"/>
    <property type="match status" value="1"/>
</dbReference>
<keyword evidence="2" id="KW-0539">Nucleus</keyword>
<feature type="compositionally biased region" description="Low complexity" evidence="3">
    <location>
        <begin position="267"/>
        <end position="289"/>
    </location>
</feature>
<evidence type="ECO:0000256" key="1">
    <source>
        <dbReference type="ARBA" id="ARBA00004123"/>
    </source>
</evidence>
<gene>
    <name evidence="6 7" type="primary">MAMSTR</name>
</gene>
<feature type="region of interest" description="Disordered" evidence="3">
    <location>
        <begin position="236"/>
        <end position="418"/>
    </location>
</feature>
<protein>
    <submittedName>
        <fullName evidence="6 7">MEF2-activating motif and SAP domain-containing transcriptional regulator isoform X1</fullName>
    </submittedName>
</protein>
<feature type="compositionally biased region" description="Pro residues" evidence="3">
    <location>
        <begin position="312"/>
        <end position="327"/>
    </location>
</feature>
<feature type="domain" description="SAP" evidence="4">
    <location>
        <begin position="227"/>
        <end position="261"/>
    </location>
</feature>
<evidence type="ECO:0000313" key="6">
    <source>
        <dbReference type="RefSeq" id="XP_020859094.1"/>
    </source>
</evidence>
<feature type="compositionally biased region" description="Basic and acidic residues" evidence="3">
    <location>
        <begin position="253"/>
        <end position="266"/>
    </location>
</feature>
<sequence length="460" mass="49361">MTLVASAQCSQLIRSKFRSVLQLRIHRRSQDQRESGQKPDQTSTGTQASSHSAFLPTNGSRGPQRLPAAPSPWGTQPSFIQSFPPKDSVDPWISAPAPDQVSITNSSPLSCDPGVFKPNPATLPFSGVSLKKAKGDGHQREPRSRLKPLKYHAYVPPEHRGGPGPGAAAPAQGSHPREDGQLSGHKQDLSLPRTWGSRPGLQDSPAPPEVPRPVASKPKLELQTLRLEELTVSELRQQLRLRGLPVSGPKPALLERLRGAGARDRQPQVQRPVRSSGVRSRASPSSSSKPRSRPRPRTEPQAPPRTAGKSPWPRPAAPEAPPAPPAAPRVLSLEEELQEAIRRAQLNPHHSIQDILDEPLEPLAEALPPPPLDFPGSFDLLSPSPPPGSEGLSSVFSSWPPSPASSPSPGPGRPLEAADWLEALTGSPALDCSGPTPSIFCTDFAEPGTSRLWDLGVEEW</sequence>
<dbReference type="RefSeq" id="XP_020859094.1">
    <property type="nucleotide sequence ID" value="XM_021003435.1"/>
</dbReference>
<accession>A0A6P5LS13</accession>
<feature type="compositionally biased region" description="Basic and acidic residues" evidence="3">
    <location>
        <begin position="28"/>
        <end position="37"/>
    </location>
</feature>
<dbReference type="KEGG" id="pcw:110219779"/>
<dbReference type="GeneTree" id="ENSGT00940000154181"/>
<evidence type="ECO:0000259" key="4">
    <source>
        <dbReference type="PROSITE" id="PS50800"/>
    </source>
</evidence>
<dbReference type="Proteomes" id="UP000515140">
    <property type="component" value="Unplaced"/>
</dbReference>
<dbReference type="GO" id="GO:0006357">
    <property type="term" value="P:regulation of transcription by RNA polymerase II"/>
    <property type="evidence" value="ECO:0007669"/>
    <property type="project" value="TreeGrafter"/>
</dbReference>
<feature type="compositionally biased region" description="Low complexity" evidence="3">
    <location>
        <begin position="389"/>
        <end position="399"/>
    </location>
</feature>
<dbReference type="OMA" id="VDPWISA"/>
<evidence type="ECO:0000256" key="2">
    <source>
        <dbReference type="ARBA" id="ARBA00023242"/>
    </source>
</evidence>
<dbReference type="AlphaFoldDB" id="A0A6P5LS13"/>
<dbReference type="GO" id="GO:0005634">
    <property type="term" value="C:nucleus"/>
    <property type="evidence" value="ECO:0007669"/>
    <property type="project" value="UniProtKB-SubCell"/>
</dbReference>
<name>A0A6P5LS13_PHACI</name>
<comment type="subcellular location">
    <subcellularLocation>
        <location evidence="1">Nucleus</location>
    </subcellularLocation>
</comment>
<dbReference type="InterPro" id="IPR052305">
    <property type="entry name" value="TransReg_TumorExp"/>
</dbReference>
<proteinExistence type="predicted"/>
<dbReference type="InterPro" id="IPR003034">
    <property type="entry name" value="SAP_dom"/>
</dbReference>
<feature type="compositionally biased region" description="Pro residues" evidence="3">
    <location>
        <begin position="400"/>
        <end position="412"/>
    </location>
</feature>
<evidence type="ECO:0000313" key="5">
    <source>
        <dbReference type="Proteomes" id="UP000515140"/>
    </source>
</evidence>
<dbReference type="GO" id="GO:0003712">
    <property type="term" value="F:transcription coregulator activity"/>
    <property type="evidence" value="ECO:0007669"/>
    <property type="project" value="TreeGrafter"/>
</dbReference>
<evidence type="ECO:0000313" key="7">
    <source>
        <dbReference type="RefSeq" id="XP_020859095.1"/>
    </source>
</evidence>
<dbReference type="SUPFAM" id="SSF68906">
    <property type="entry name" value="SAP domain"/>
    <property type="match status" value="1"/>
</dbReference>
<feature type="compositionally biased region" description="Basic and acidic residues" evidence="3">
    <location>
        <begin position="133"/>
        <end position="144"/>
    </location>
</feature>
<dbReference type="Pfam" id="PF02037">
    <property type="entry name" value="SAP"/>
    <property type="match status" value="1"/>
</dbReference>